<dbReference type="RefSeq" id="WP_307412731.1">
    <property type="nucleotide sequence ID" value="NZ_JAUSTW010000009.1"/>
</dbReference>
<evidence type="ECO:0000259" key="4">
    <source>
        <dbReference type="PROSITE" id="PS01124"/>
    </source>
</evidence>
<comment type="caution">
    <text evidence="5">The sequence shown here is derived from an EMBL/GenBank/DDBJ whole genome shotgun (WGS) entry which is preliminary data.</text>
</comment>
<dbReference type="Gene3D" id="2.60.120.10">
    <property type="entry name" value="Jelly Rolls"/>
    <property type="match status" value="1"/>
</dbReference>
<dbReference type="SUPFAM" id="SSF51215">
    <property type="entry name" value="Regulatory protein AraC"/>
    <property type="match status" value="1"/>
</dbReference>
<dbReference type="EMBL" id="JAUSTW010000009">
    <property type="protein sequence ID" value="MDQ0201445.1"/>
    <property type="molecule type" value="Genomic_DNA"/>
</dbReference>
<feature type="domain" description="HTH araC/xylS-type" evidence="4">
    <location>
        <begin position="189"/>
        <end position="287"/>
    </location>
</feature>
<organism evidence="5 6">
    <name type="scientific">Neobacillus ginsengisoli</name>
    <dbReference type="NCBI Taxonomy" id="904295"/>
    <lineage>
        <taxon>Bacteria</taxon>
        <taxon>Bacillati</taxon>
        <taxon>Bacillota</taxon>
        <taxon>Bacilli</taxon>
        <taxon>Bacillales</taxon>
        <taxon>Bacillaceae</taxon>
        <taxon>Neobacillus</taxon>
    </lineage>
</organism>
<dbReference type="Pfam" id="PF12833">
    <property type="entry name" value="HTH_18"/>
    <property type="match status" value="1"/>
</dbReference>
<dbReference type="Gene3D" id="1.10.10.60">
    <property type="entry name" value="Homeodomain-like"/>
    <property type="match status" value="2"/>
</dbReference>
<sequence length="298" mass="34917">MMDNWIPSAFYKKRNEYTQTDFHSHTAFEIYRFHEGDCRYLIGNNIYYLQPGDIVVMNGLTLHRAFPSPDVAYVRSVVSFSSEWIKPSLCNDINLPELLEPFTKMDHVLLRMGDHEFLKTIDLLMEDIEKTKQNCDRIGHANRASLTYRMHEGKFKTSLIQLLMMIYELSQSYFHSDCDDCSEKEHRVFQIKKWIDKNYTKSLSLESIAGSLAISRSYMAALFKEVTGLSVMEYVMLCRLNSARYMLEMENKTILAISMDAGFESVSHFSRYFKQKLGKTPSEYRKLIPKKISKTERF</sequence>
<dbReference type="InterPro" id="IPR020449">
    <property type="entry name" value="Tscrpt_reg_AraC-type_HTH"/>
</dbReference>
<dbReference type="Proteomes" id="UP001224122">
    <property type="component" value="Unassembled WGS sequence"/>
</dbReference>
<dbReference type="InterPro" id="IPR037923">
    <property type="entry name" value="HTH-like"/>
</dbReference>
<dbReference type="PROSITE" id="PS01124">
    <property type="entry name" value="HTH_ARAC_FAMILY_2"/>
    <property type="match status" value="1"/>
</dbReference>
<accession>A0ABT9Y0V1</accession>
<gene>
    <name evidence="5" type="ORF">J2S10_004651</name>
</gene>
<dbReference type="InterPro" id="IPR003313">
    <property type="entry name" value="AraC-bd"/>
</dbReference>
<dbReference type="PANTHER" id="PTHR43280">
    <property type="entry name" value="ARAC-FAMILY TRANSCRIPTIONAL REGULATOR"/>
    <property type="match status" value="1"/>
</dbReference>
<evidence type="ECO:0000313" key="5">
    <source>
        <dbReference type="EMBL" id="MDQ0201445.1"/>
    </source>
</evidence>
<keyword evidence="2" id="KW-0238">DNA-binding</keyword>
<dbReference type="SUPFAM" id="SSF46689">
    <property type="entry name" value="Homeodomain-like"/>
    <property type="match status" value="2"/>
</dbReference>
<evidence type="ECO:0000256" key="3">
    <source>
        <dbReference type="ARBA" id="ARBA00023163"/>
    </source>
</evidence>
<reference evidence="5 6" key="1">
    <citation type="submission" date="2023-07" db="EMBL/GenBank/DDBJ databases">
        <title>Genomic Encyclopedia of Type Strains, Phase IV (KMG-IV): sequencing the most valuable type-strain genomes for metagenomic binning, comparative biology and taxonomic classification.</title>
        <authorList>
            <person name="Goeker M."/>
        </authorList>
    </citation>
    <scope>NUCLEOTIDE SEQUENCE [LARGE SCALE GENOMIC DNA]</scope>
    <source>
        <strain evidence="5 6">DSM 27594</strain>
    </source>
</reference>
<evidence type="ECO:0000256" key="2">
    <source>
        <dbReference type="ARBA" id="ARBA00023125"/>
    </source>
</evidence>
<dbReference type="InterPro" id="IPR014710">
    <property type="entry name" value="RmlC-like_jellyroll"/>
</dbReference>
<keyword evidence="3" id="KW-0804">Transcription</keyword>
<proteinExistence type="predicted"/>
<keyword evidence="6" id="KW-1185">Reference proteome</keyword>
<dbReference type="Pfam" id="PF02311">
    <property type="entry name" value="AraC_binding"/>
    <property type="match status" value="1"/>
</dbReference>
<dbReference type="SMART" id="SM00342">
    <property type="entry name" value="HTH_ARAC"/>
    <property type="match status" value="1"/>
</dbReference>
<dbReference type="InterPro" id="IPR009057">
    <property type="entry name" value="Homeodomain-like_sf"/>
</dbReference>
<dbReference type="InterPro" id="IPR018060">
    <property type="entry name" value="HTH_AraC"/>
</dbReference>
<protein>
    <submittedName>
        <fullName evidence="5">AraC-like DNA-binding protein</fullName>
    </submittedName>
</protein>
<name>A0ABT9Y0V1_9BACI</name>
<dbReference type="InterPro" id="IPR018062">
    <property type="entry name" value="HTH_AraC-typ_CS"/>
</dbReference>
<dbReference type="PANTHER" id="PTHR43280:SF2">
    <property type="entry name" value="HTH-TYPE TRANSCRIPTIONAL REGULATOR EXSA"/>
    <property type="match status" value="1"/>
</dbReference>
<dbReference type="PRINTS" id="PR00032">
    <property type="entry name" value="HTHARAC"/>
</dbReference>
<keyword evidence="1" id="KW-0805">Transcription regulation</keyword>
<dbReference type="PROSITE" id="PS00041">
    <property type="entry name" value="HTH_ARAC_FAMILY_1"/>
    <property type="match status" value="1"/>
</dbReference>
<evidence type="ECO:0000313" key="6">
    <source>
        <dbReference type="Proteomes" id="UP001224122"/>
    </source>
</evidence>
<evidence type="ECO:0000256" key="1">
    <source>
        <dbReference type="ARBA" id="ARBA00023015"/>
    </source>
</evidence>